<dbReference type="EMBL" id="JABCIY010000077">
    <property type="protein sequence ID" value="KAF7193647.1"/>
    <property type="molecule type" value="Genomic_DNA"/>
</dbReference>
<organism evidence="3 4">
    <name type="scientific">Pseudocercospora fuligena</name>
    <dbReference type="NCBI Taxonomy" id="685502"/>
    <lineage>
        <taxon>Eukaryota</taxon>
        <taxon>Fungi</taxon>
        <taxon>Dikarya</taxon>
        <taxon>Ascomycota</taxon>
        <taxon>Pezizomycotina</taxon>
        <taxon>Dothideomycetes</taxon>
        <taxon>Dothideomycetidae</taxon>
        <taxon>Mycosphaerellales</taxon>
        <taxon>Mycosphaerellaceae</taxon>
        <taxon>Pseudocercospora</taxon>
    </lineage>
</organism>
<dbReference type="Proteomes" id="UP000660729">
    <property type="component" value="Unassembled WGS sequence"/>
</dbReference>
<accession>A0A8H6VKE9</accession>
<evidence type="ECO:0000313" key="3">
    <source>
        <dbReference type="EMBL" id="KAF7193647.1"/>
    </source>
</evidence>
<keyword evidence="4" id="KW-1185">Reference proteome</keyword>
<feature type="compositionally biased region" description="Low complexity" evidence="1">
    <location>
        <begin position="27"/>
        <end position="47"/>
    </location>
</feature>
<comment type="caution">
    <text evidence="3">The sequence shown here is derived from an EMBL/GenBank/DDBJ whole genome shotgun (WGS) entry which is preliminary data.</text>
</comment>
<dbReference type="OrthoDB" id="4225815at2759"/>
<feature type="chain" id="PRO_5034779495" description="Hydrophobin" evidence="2">
    <location>
        <begin position="20"/>
        <end position="149"/>
    </location>
</feature>
<dbReference type="AlphaFoldDB" id="A0A8H6VKE9"/>
<feature type="signal peptide" evidence="2">
    <location>
        <begin position="1"/>
        <end position="19"/>
    </location>
</feature>
<proteinExistence type="predicted"/>
<reference evidence="3" key="1">
    <citation type="submission" date="2020-04" db="EMBL/GenBank/DDBJ databases">
        <title>Draft genome resource of the tomato pathogen Pseudocercospora fuligena.</title>
        <authorList>
            <person name="Zaccaron A."/>
        </authorList>
    </citation>
    <scope>NUCLEOTIDE SEQUENCE</scope>
    <source>
        <strain evidence="3">PF001</strain>
    </source>
</reference>
<keyword evidence="2" id="KW-0732">Signal</keyword>
<protein>
    <recommendedName>
        <fullName evidence="5">Hydrophobin</fullName>
    </recommendedName>
</protein>
<gene>
    <name evidence="3" type="ORF">HII31_04993</name>
</gene>
<sequence>MQFTSVTVTLLACAAFAAAMPAYGAPSEVAPSKAAPAEEAPAQATPSKAAPAQEAPKGGADNVAIGNGSGNDNDSSKICDAANNGRVSCCDQDSSSDGGILGLNGLLGGSCELTIHVLDCQNTQTQACCPTSNQTGLIPIGSICVPISL</sequence>
<evidence type="ECO:0000256" key="2">
    <source>
        <dbReference type="SAM" id="SignalP"/>
    </source>
</evidence>
<evidence type="ECO:0000256" key="1">
    <source>
        <dbReference type="SAM" id="MobiDB-lite"/>
    </source>
</evidence>
<feature type="region of interest" description="Disordered" evidence="1">
    <location>
        <begin position="27"/>
        <end position="69"/>
    </location>
</feature>
<evidence type="ECO:0008006" key="5">
    <source>
        <dbReference type="Google" id="ProtNLM"/>
    </source>
</evidence>
<name>A0A8H6VKE9_9PEZI</name>
<evidence type="ECO:0000313" key="4">
    <source>
        <dbReference type="Proteomes" id="UP000660729"/>
    </source>
</evidence>